<organism evidence="1 2">
    <name type="scientific">Gluconobacter kondonii</name>
    <dbReference type="NCBI Taxonomy" id="941463"/>
    <lineage>
        <taxon>Bacteria</taxon>
        <taxon>Pseudomonadati</taxon>
        <taxon>Pseudomonadota</taxon>
        <taxon>Alphaproteobacteria</taxon>
        <taxon>Acetobacterales</taxon>
        <taxon>Acetobacteraceae</taxon>
        <taxon>Gluconobacter</taxon>
    </lineage>
</organism>
<evidence type="ECO:0000313" key="1">
    <source>
        <dbReference type="EMBL" id="GLQ66422.1"/>
    </source>
</evidence>
<dbReference type="RefSeq" id="WP_145994753.1">
    <property type="nucleotide sequence ID" value="NZ_BEWP01000008.1"/>
</dbReference>
<reference evidence="2" key="1">
    <citation type="journal article" date="2019" name="Int. J. Syst. Evol. Microbiol.">
        <title>The Global Catalogue of Microorganisms (GCM) 10K type strain sequencing project: providing services to taxonomists for standard genome sequencing and annotation.</title>
        <authorList>
            <consortium name="The Broad Institute Genomics Platform"/>
            <consortium name="The Broad Institute Genome Sequencing Center for Infectious Disease"/>
            <person name="Wu L."/>
            <person name="Ma J."/>
        </authorList>
    </citation>
    <scope>NUCLEOTIDE SEQUENCE [LARGE SCALE GENOMIC DNA]</scope>
    <source>
        <strain evidence="2">NBRC 3266</strain>
    </source>
</reference>
<gene>
    <name evidence="1" type="ORF">GCM10007870_20060</name>
</gene>
<name>A0ABQ5WTT9_9PROT</name>
<comment type="caution">
    <text evidence="1">The sequence shown here is derived from an EMBL/GenBank/DDBJ whole genome shotgun (WGS) entry which is preliminary data.</text>
</comment>
<dbReference type="GeneID" id="76195149"/>
<accession>A0ABQ5WTT9</accession>
<keyword evidence="2" id="KW-1185">Reference proteome</keyword>
<dbReference type="Proteomes" id="UP001156629">
    <property type="component" value="Unassembled WGS sequence"/>
</dbReference>
<proteinExistence type="predicted"/>
<protein>
    <submittedName>
        <fullName evidence="1">Uncharacterized protein</fullName>
    </submittedName>
</protein>
<sequence length="321" mass="33967">MTGHLLKILVVFGIMTTGVSTCLATAHSVDPATMIAACPTWPSHCRIDLKGQVYKLQDTLRINPLTMTLTNGVLDASGLSDGKPAIIISSDGKGQPESYDTAANSIDHLVLAGQPKADGIVFDNEDEDNIRAAAITLKNISISNFRRGLTVGNHAYGFGLAHAQIHNNATGIYTIPNPVDAGERIALVDVGVFNNTLGVDDEGGMELDWLASRLDYNATTAFISGPWTFDGHIELAPPQTPPIRLHALVGKPAGSLYMTTGSIILVNQSGGKASSDYWVQSDSPYSSIQFPAQTYGVRGKIGIMNGPAAVYGPALPAFNPH</sequence>
<dbReference type="EMBL" id="BSNV01000008">
    <property type="protein sequence ID" value="GLQ66422.1"/>
    <property type="molecule type" value="Genomic_DNA"/>
</dbReference>
<evidence type="ECO:0000313" key="2">
    <source>
        <dbReference type="Proteomes" id="UP001156629"/>
    </source>
</evidence>